<dbReference type="GO" id="GO:0005198">
    <property type="term" value="F:structural molecule activity"/>
    <property type="evidence" value="ECO:0007669"/>
    <property type="project" value="InterPro"/>
</dbReference>
<dbReference type="OrthoDB" id="9768249at2"/>
<dbReference type="HOGENOM" id="CLU_024437_1_0_4"/>
<dbReference type="PANTHER" id="PTHR42792">
    <property type="entry name" value="FLAGELLIN"/>
    <property type="match status" value="1"/>
</dbReference>
<feature type="domain" description="Flagellin N-terminal" evidence="6">
    <location>
        <begin position="8"/>
        <end position="141"/>
    </location>
</feature>
<keyword evidence="7" id="KW-0282">Flagellum</keyword>
<evidence type="ECO:0000256" key="1">
    <source>
        <dbReference type="ARBA" id="ARBA00004365"/>
    </source>
</evidence>
<dbReference type="PRINTS" id="PR00207">
    <property type="entry name" value="FLAGELLIN"/>
</dbReference>
<evidence type="ECO:0000256" key="5">
    <source>
        <dbReference type="SAM" id="Coils"/>
    </source>
</evidence>
<dbReference type="InterPro" id="IPR001492">
    <property type="entry name" value="Flagellin"/>
</dbReference>
<name>A0A060NLJ1_9BURK</name>
<dbReference type="RefSeq" id="WP_045530742.1">
    <property type="nucleotide sequence ID" value="NZ_AP014568.1"/>
</dbReference>
<dbReference type="STRING" id="1458425.SRAA_0499"/>
<reference evidence="7 8" key="1">
    <citation type="journal article" date="2014" name="Nat. Commun.">
        <title>Physiological and genomic features of highly alkaliphilic hydrogen-utilizing Betaproteobacteria from a continental serpentinizing site.</title>
        <authorList>
            <person name="Suzuki S."/>
            <person name="Kuenen J.G."/>
            <person name="Schipper K."/>
            <person name="van der Velde S."/>
            <person name="Ishii S."/>
            <person name="Wu A."/>
            <person name="Sorokin D.Y."/>
            <person name="Tenney A."/>
            <person name="Meng X.Y."/>
            <person name="Morrill P.L."/>
            <person name="Kamagata Y."/>
            <person name="Muyzer G."/>
            <person name="Nealson K.H."/>
        </authorList>
    </citation>
    <scope>NUCLEOTIDE SEQUENCE [LARGE SCALE GENOMIC DNA]</scope>
    <source>
        <strain evidence="7 8">A1</strain>
    </source>
</reference>
<sequence>MSLIRVATAHSYEATMARITQRGAEINDLQEKLAAGKRVLRASDDPVAATLAERESNRLLRTEADLRALERSRANLQLAEGAVGQMSDLLGRFGELLVQGGNSTLLPSDRRSITLEMRGLREQVLNLANTQDADGNALLGGLGVTHPNGRPFQETGPPAAVLSHLLPGQAAATEVGLPNRVDGDFALRNLASVDPAVVGSTDLFAVMQRAIDALESPILSVGDRTQALAHANADLQTGQDRLLLVRGRLGELLNRADSLGSLLQDRSVAGQQALSELTDLDMVRAISEFQNRQLGLQAALQSYGQVQRLSLFQFIA</sequence>
<evidence type="ECO:0000256" key="4">
    <source>
        <dbReference type="ARBA" id="ARBA00023143"/>
    </source>
</evidence>
<dbReference type="GO" id="GO:0009288">
    <property type="term" value="C:bacterial-type flagellum"/>
    <property type="evidence" value="ECO:0007669"/>
    <property type="project" value="UniProtKB-SubCell"/>
</dbReference>
<feature type="coiled-coil region" evidence="5">
    <location>
        <begin position="52"/>
        <end position="79"/>
    </location>
</feature>
<evidence type="ECO:0000313" key="8">
    <source>
        <dbReference type="Proteomes" id="UP000067461"/>
    </source>
</evidence>
<comment type="similarity">
    <text evidence="3">Belongs to the bacterial flagellin family.</text>
</comment>
<evidence type="ECO:0000259" key="6">
    <source>
        <dbReference type="Pfam" id="PF00669"/>
    </source>
</evidence>
<evidence type="ECO:0000256" key="2">
    <source>
        <dbReference type="ARBA" id="ARBA00004613"/>
    </source>
</evidence>
<dbReference type="Proteomes" id="UP000067461">
    <property type="component" value="Chromosome"/>
</dbReference>
<keyword evidence="7" id="KW-0969">Cilium</keyword>
<keyword evidence="8" id="KW-1185">Reference proteome</keyword>
<evidence type="ECO:0000313" key="7">
    <source>
        <dbReference type="EMBL" id="BAO80353.1"/>
    </source>
</evidence>
<gene>
    <name evidence="7" type="ORF">SRAA_0499</name>
</gene>
<dbReference type="KEGG" id="cbaa:SRAA_0499"/>
<dbReference type="GO" id="GO:0005576">
    <property type="term" value="C:extracellular region"/>
    <property type="evidence" value="ECO:0007669"/>
    <property type="project" value="UniProtKB-SubCell"/>
</dbReference>
<dbReference type="Gene3D" id="1.20.1330.10">
    <property type="entry name" value="f41 fragment of flagellin, N-terminal domain"/>
    <property type="match status" value="1"/>
</dbReference>
<dbReference type="SUPFAM" id="SSF64518">
    <property type="entry name" value="Phase 1 flagellin"/>
    <property type="match status" value="1"/>
</dbReference>
<protein>
    <submittedName>
        <fullName evidence="7">Flagellin and related hook-associated protein</fullName>
    </submittedName>
</protein>
<dbReference type="EMBL" id="AP014568">
    <property type="protein sequence ID" value="BAO80353.1"/>
    <property type="molecule type" value="Genomic_DNA"/>
</dbReference>
<accession>A0A060NLJ1</accession>
<proteinExistence type="inferred from homology"/>
<comment type="subcellular location">
    <subcellularLocation>
        <location evidence="1">Bacterial flagellum</location>
    </subcellularLocation>
    <subcellularLocation>
        <location evidence="2">Secreted</location>
    </subcellularLocation>
</comment>
<dbReference type="PANTHER" id="PTHR42792:SF1">
    <property type="entry name" value="FLAGELLAR HOOK-ASSOCIATED PROTEIN 3"/>
    <property type="match status" value="1"/>
</dbReference>
<organism evidence="7 8">
    <name type="scientific">Serpentinimonas raichei</name>
    <dbReference type="NCBI Taxonomy" id="1458425"/>
    <lineage>
        <taxon>Bacteria</taxon>
        <taxon>Pseudomonadati</taxon>
        <taxon>Pseudomonadota</taxon>
        <taxon>Betaproteobacteria</taxon>
        <taxon>Burkholderiales</taxon>
        <taxon>Comamonadaceae</taxon>
        <taxon>Serpentinimonas</taxon>
    </lineage>
</organism>
<dbReference type="InterPro" id="IPR001029">
    <property type="entry name" value="Flagellin_N"/>
</dbReference>
<keyword evidence="4" id="KW-0975">Bacterial flagellum</keyword>
<keyword evidence="5" id="KW-0175">Coiled coil</keyword>
<evidence type="ECO:0000256" key="3">
    <source>
        <dbReference type="ARBA" id="ARBA00005709"/>
    </source>
</evidence>
<keyword evidence="7" id="KW-0966">Cell projection</keyword>
<dbReference type="AlphaFoldDB" id="A0A060NLJ1"/>
<dbReference type="Pfam" id="PF00669">
    <property type="entry name" value="Flagellin_N"/>
    <property type="match status" value="1"/>
</dbReference>